<feature type="region of interest" description="Disordered" evidence="1">
    <location>
        <begin position="1"/>
        <end position="41"/>
    </location>
</feature>
<name>A0A8X6KEV7_TRICU</name>
<dbReference type="EMBL" id="BMAO01030881">
    <property type="protein sequence ID" value="GFQ70966.1"/>
    <property type="molecule type" value="Genomic_DNA"/>
</dbReference>
<evidence type="ECO:0000313" key="3">
    <source>
        <dbReference type="Proteomes" id="UP000887116"/>
    </source>
</evidence>
<dbReference type="AlphaFoldDB" id="A0A8X6KEV7"/>
<gene>
    <name evidence="2" type="ORF">TNCT_735841</name>
</gene>
<comment type="caution">
    <text evidence="2">The sequence shown here is derived from an EMBL/GenBank/DDBJ whole genome shotgun (WGS) entry which is preliminary data.</text>
</comment>
<organism evidence="2 3">
    <name type="scientific">Trichonephila clavata</name>
    <name type="common">Joro spider</name>
    <name type="synonym">Nephila clavata</name>
    <dbReference type="NCBI Taxonomy" id="2740835"/>
    <lineage>
        <taxon>Eukaryota</taxon>
        <taxon>Metazoa</taxon>
        <taxon>Ecdysozoa</taxon>
        <taxon>Arthropoda</taxon>
        <taxon>Chelicerata</taxon>
        <taxon>Arachnida</taxon>
        <taxon>Araneae</taxon>
        <taxon>Araneomorphae</taxon>
        <taxon>Entelegynae</taxon>
        <taxon>Araneoidea</taxon>
        <taxon>Nephilidae</taxon>
        <taxon>Trichonephila</taxon>
    </lineage>
</organism>
<evidence type="ECO:0000313" key="2">
    <source>
        <dbReference type="EMBL" id="GFQ70966.1"/>
    </source>
</evidence>
<accession>A0A8X6KEV7</accession>
<keyword evidence="3" id="KW-1185">Reference proteome</keyword>
<dbReference type="Proteomes" id="UP000887116">
    <property type="component" value="Unassembled WGS sequence"/>
</dbReference>
<protein>
    <submittedName>
        <fullName evidence="2">Uncharacterized protein</fullName>
    </submittedName>
</protein>
<evidence type="ECO:0000256" key="1">
    <source>
        <dbReference type="SAM" id="MobiDB-lite"/>
    </source>
</evidence>
<reference evidence="2" key="1">
    <citation type="submission" date="2020-07" db="EMBL/GenBank/DDBJ databases">
        <title>Multicomponent nature underlies the extraordinary mechanical properties of spider dragline silk.</title>
        <authorList>
            <person name="Kono N."/>
            <person name="Nakamura H."/>
            <person name="Mori M."/>
            <person name="Yoshida Y."/>
            <person name="Ohtoshi R."/>
            <person name="Malay A.D."/>
            <person name="Moran D.A.P."/>
            <person name="Tomita M."/>
            <person name="Numata K."/>
            <person name="Arakawa K."/>
        </authorList>
    </citation>
    <scope>NUCLEOTIDE SEQUENCE</scope>
</reference>
<sequence length="105" mass="11759">MEHGSFRVTNEGTERPRTARTPISEEGVLHDVDQNPSTSVSARVVATGRSRTDDRILQGEALHPLYVQRVQLLELDDDLRLIAFAQCFVNKSAADMHLASSMFYD</sequence>
<proteinExistence type="predicted"/>